<gene>
    <name evidence="2" type="ORF">IAB90_02970</name>
</gene>
<keyword evidence="1" id="KW-1133">Transmembrane helix</keyword>
<protein>
    <submittedName>
        <fullName evidence="2">Uncharacterized protein</fullName>
    </submittedName>
</protein>
<sequence length="143" mass="15584">MKLFDRLKQKSVGYYLFLVAAALDVITLIIYTVYIAGGGRADAIVFIALVLSIVVVAVLFFYEGLFGDIMAAVPAVCFAVTLAFTLEGGVGNIADSVENIVMYGHKELAVYNYVLAVLSIVGFITSAVACFMRRTKRHKRSDE</sequence>
<feature type="transmembrane region" description="Helical" evidence="1">
    <location>
        <begin position="12"/>
        <end position="37"/>
    </location>
</feature>
<dbReference type="AlphaFoldDB" id="A0A9D1AG75"/>
<keyword evidence="1" id="KW-0812">Transmembrane</keyword>
<evidence type="ECO:0000313" key="2">
    <source>
        <dbReference type="EMBL" id="HIR39323.1"/>
    </source>
</evidence>
<reference evidence="2" key="2">
    <citation type="journal article" date="2021" name="PeerJ">
        <title>Extensive microbial diversity within the chicken gut microbiome revealed by metagenomics and culture.</title>
        <authorList>
            <person name="Gilroy R."/>
            <person name="Ravi A."/>
            <person name="Getino M."/>
            <person name="Pursley I."/>
            <person name="Horton D.L."/>
            <person name="Alikhan N.F."/>
            <person name="Baker D."/>
            <person name="Gharbi K."/>
            <person name="Hall N."/>
            <person name="Watson M."/>
            <person name="Adriaenssens E.M."/>
            <person name="Foster-Nyarko E."/>
            <person name="Jarju S."/>
            <person name="Secka A."/>
            <person name="Antonio M."/>
            <person name="Oren A."/>
            <person name="Chaudhuri R.R."/>
            <person name="La Ragione R."/>
            <person name="Hildebrand F."/>
            <person name="Pallen M.J."/>
        </authorList>
    </citation>
    <scope>NUCLEOTIDE SEQUENCE</scope>
    <source>
        <strain evidence="2">ChiW25-3613</strain>
    </source>
</reference>
<evidence type="ECO:0000313" key="3">
    <source>
        <dbReference type="Proteomes" id="UP000824179"/>
    </source>
</evidence>
<feature type="transmembrane region" description="Helical" evidence="1">
    <location>
        <begin position="110"/>
        <end position="131"/>
    </location>
</feature>
<keyword evidence="1" id="KW-0472">Membrane</keyword>
<comment type="caution">
    <text evidence="2">The sequence shown here is derived from an EMBL/GenBank/DDBJ whole genome shotgun (WGS) entry which is preliminary data.</text>
</comment>
<dbReference type="EMBL" id="DVHB01000054">
    <property type="protein sequence ID" value="HIR39323.1"/>
    <property type="molecule type" value="Genomic_DNA"/>
</dbReference>
<accession>A0A9D1AG75</accession>
<reference evidence="2" key="1">
    <citation type="submission" date="2020-10" db="EMBL/GenBank/DDBJ databases">
        <authorList>
            <person name="Gilroy R."/>
        </authorList>
    </citation>
    <scope>NUCLEOTIDE SEQUENCE</scope>
    <source>
        <strain evidence="2">ChiW25-3613</strain>
    </source>
</reference>
<proteinExistence type="predicted"/>
<feature type="transmembrane region" description="Helical" evidence="1">
    <location>
        <begin position="69"/>
        <end position="90"/>
    </location>
</feature>
<organism evidence="2 3">
    <name type="scientific">Candidatus Coproplasma stercoripullorum</name>
    <dbReference type="NCBI Taxonomy" id="2840751"/>
    <lineage>
        <taxon>Bacteria</taxon>
        <taxon>Bacillati</taxon>
        <taxon>Bacillota</taxon>
        <taxon>Clostridia</taxon>
        <taxon>Eubacteriales</taxon>
        <taxon>Candidatus Coproplasma</taxon>
    </lineage>
</organism>
<name>A0A9D1AG75_9FIRM</name>
<evidence type="ECO:0000256" key="1">
    <source>
        <dbReference type="SAM" id="Phobius"/>
    </source>
</evidence>
<feature type="transmembrane region" description="Helical" evidence="1">
    <location>
        <begin position="43"/>
        <end position="62"/>
    </location>
</feature>
<dbReference type="Proteomes" id="UP000824179">
    <property type="component" value="Unassembled WGS sequence"/>
</dbReference>